<dbReference type="Proteomes" id="UP000252415">
    <property type="component" value="Unassembled WGS sequence"/>
</dbReference>
<accession>A0A368VN63</accession>
<evidence type="ECO:0000313" key="4">
    <source>
        <dbReference type="Proteomes" id="UP000252415"/>
    </source>
</evidence>
<comment type="caution">
    <text evidence="3">The sequence shown here is derived from an EMBL/GenBank/DDBJ whole genome shotgun (WGS) entry which is preliminary data.</text>
</comment>
<evidence type="ECO:0000313" key="3">
    <source>
        <dbReference type="EMBL" id="RCW42302.1"/>
    </source>
</evidence>
<dbReference type="EMBL" id="QPJD01000017">
    <property type="protein sequence ID" value="RCW42302.1"/>
    <property type="molecule type" value="Genomic_DNA"/>
</dbReference>
<gene>
    <name evidence="3" type="ORF">DFP97_11725</name>
</gene>
<dbReference type="OrthoDB" id="2666391at2"/>
<keyword evidence="1" id="KW-0812">Transmembrane</keyword>
<dbReference type="InterPro" id="IPR025377">
    <property type="entry name" value="DUF4367"/>
</dbReference>
<keyword evidence="1" id="KW-1133">Transmembrane helix</keyword>
<reference evidence="3 4" key="1">
    <citation type="submission" date="2018-07" db="EMBL/GenBank/DDBJ databases">
        <title>Genomic Encyclopedia of Type Strains, Phase III (KMG-III): the genomes of soil and plant-associated and newly described type strains.</title>
        <authorList>
            <person name="Whitman W."/>
        </authorList>
    </citation>
    <scope>NUCLEOTIDE SEQUENCE [LARGE SCALE GENOMIC DNA]</scope>
    <source>
        <strain evidence="3 4">CECT 7506</strain>
    </source>
</reference>
<dbReference type="RefSeq" id="WP_114382844.1">
    <property type="nucleotide sequence ID" value="NZ_QPJD01000017.1"/>
</dbReference>
<feature type="domain" description="DUF4367" evidence="2">
    <location>
        <begin position="131"/>
        <end position="232"/>
    </location>
</feature>
<keyword evidence="1" id="KW-0472">Membrane</keyword>
<evidence type="ECO:0000256" key="1">
    <source>
        <dbReference type="SAM" id="Phobius"/>
    </source>
</evidence>
<feature type="transmembrane region" description="Helical" evidence="1">
    <location>
        <begin position="58"/>
        <end position="75"/>
    </location>
</feature>
<proteinExistence type="predicted"/>
<dbReference type="Pfam" id="PF14285">
    <property type="entry name" value="DUF4367"/>
    <property type="match status" value="1"/>
</dbReference>
<evidence type="ECO:0000259" key="2">
    <source>
        <dbReference type="Pfam" id="PF14285"/>
    </source>
</evidence>
<keyword evidence="4" id="KW-1185">Reference proteome</keyword>
<name>A0A368VN63_9BACL</name>
<organism evidence="3 4">
    <name type="scientific">Paenibacillus prosopidis</name>
    <dbReference type="NCBI Taxonomy" id="630520"/>
    <lineage>
        <taxon>Bacteria</taxon>
        <taxon>Bacillati</taxon>
        <taxon>Bacillota</taxon>
        <taxon>Bacilli</taxon>
        <taxon>Bacillales</taxon>
        <taxon>Paenibacillaceae</taxon>
        <taxon>Paenibacillus</taxon>
    </lineage>
</organism>
<protein>
    <submittedName>
        <fullName evidence="3">Uncharacterized protein DUF4367</fullName>
    </submittedName>
</protein>
<dbReference type="AlphaFoldDB" id="A0A368VN63"/>
<sequence length="236" mass="26445">MSNDDLELRELYKSEAEQYLFDGLQFDGRLKERVMSGIQSESKPTSSGKGSHSRRKRWIYSVMAAVAAVIILIAAPQEIAPEEDPPFNTFLDTENPGLVDDTNIGTTMMTSTPQSIEEAQSQFGVELRLPAYVPQSFELQKEIAAYGTVEGILDKVTFSYSTGTQTFLYTVDKNASVEVFSEYEKLELNGVTAYIDSLTETYTALYWVMDNRLYSIYGDLSREEALNVAKSVKTIN</sequence>